<sequence length="354" mass="39954">MILILCFFLALSSCASAPQPPDPVPEQSPDDPARDIPADEEDVPEIFVYGEIPDDAKNLPVLLFDEIWGYVMAGREQALKTNYPLSDVGYFGAEIDVYGKLTDVPRRSRLRSFPGRVHLVVVCNSMALTHFVLEPGSPVRKQLVADLLEASRAYDGLQIDFENIPARDGANFLSFLQDLREGLGNRLFTIALKARTRTLQDDAYDYGKIKPLVDRILVMAYDEHWSRGEPGPIASMGWSRQVADYALKTVGPEKLIMGLPFYGRTWGDTDPFSAYVYSGIERIKSENAITEINRENGVPNFSYNVSVKMWAYYEDVFSLNIRSSLYLDMGIRSIGFWRIGQEDPLIWNFLQIAN</sequence>
<dbReference type="PANTHER" id="PTHR46066:SF2">
    <property type="entry name" value="CHITINASE DOMAIN-CONTAINING PROTEIN 1"/>
    <property type="match status" value="1"/>
</dbReference>
<accession>F5YP85</accession>
<dbReference type="GO" id="GO:0005975">
    <property type="term" value="P:carbohydrate metabolic process"/>
    <property type="evidence" value="ECO:0007669"/>
    <property type="project" value="InterPro"/>
</dbReference>
<evidence type="ECO:0000256" key="2">
    <source>
        <dbReference type="SAM" id="SignalP"/>
    </source>
</evidence>
<name>F5YP85_TREPZ</name>
<dbReference type="Pfam" id="PF00704">
    <property type="entry name" value="Glyco_hydro_18"/>
    <property type="match status" value="1"/>
</dbReference>
<feature type="region of interest" description="Disordered" evidence="1">
    <location>
        <begin position="17"/>
        <end position="37"/>
    </location>
</feature>
<feature type="chain" id="PRO_5003336213" description="GH18 domain-containing protein" evidence="2">
    <location>
        <begin position="18"/>
        <end position="354"/>
    </location>
</feature>
<dbReference type="GO" id="GO:0008061">
    <property type="term" value="F:chitin binding"/>
    <property type="evidence" value="ECO:0007669"/>
    <property type="project" value="InterPro"/>
</dbReference>
<keyword evidence="2" id="KW-0732">Signal</keyword>
<protein>
    <recommendedName>
        <fullName evidence="3">GH18 domain-containing protein</fullName>
    </recommendedName>
</protein>
<dbReference type="PROSITE" id="PS51910">
    <property type="entry name" value="GH18_2"/>
    <property type="match status" value="1"/>
</dbReference>
<dbReference type="eggNOG" id="COG3858">
    <property type="taxonomic scope" value="Bacteria"/>
</dbReference>
<dbReference type="SMART" id="SM00636">
    <property type="entry name" value="Glyco_18"/>
    <property type="match status" value="1"/>
</dbReference>
<dbReference type="AlphaFoldDB" id="F5YP85"/>
<dbReference type="InterPro" id="IPR001223">
    <property type="entry name" value="Glyco_hydro18_cat"/>
</dbReference>
<evidence type="ECO:0000313" key="5">
    <source>
        <dbReference type="Proteomes" id="UP000009223"/>
    </source>
</evidence>
<evidence type="ECO:0000256" key="1">
    <source>
        <dbReference type="SAM" id="MobiDB-lite"/>
    </source>
</evidence>
<dbReference type="RefSeq" id="WP_015707336.1">
    <property type="nucleotide sequence ID" value="NC_015578.1"/>
</dbReference>
<keyword evidence="5" id="KW-1185">Reference proteome</keyword>
<evidence type="ECO:0000259" key="3">
    <source>
        <dbReference type="PROSITE" id="PS51910"/>
    </source>
</evidence>
<proteinExistence type="predicted"/>
<dbReference type="PANTHER" id="PTHR46066">
    <property type="entry name" value="CHITINASE DOMAIN-CONTAINING PROTEIN 1 FAMILY MEMBER"/>
    <property type="match status" value="1"/>
</dbReference>
<feature type="domain" description="GH18" evidence="3">
    <location>
        <begin position="1"/>
        <end position="354"/>
    </location>
</feature>
<dbReference type="InterPro" id="IPR017853">
    <property type="entry name" value="GH"/>
</dbReference>
<dbReference type="OrthoDB" id="9775889at2"/>
<dbReference type="InterPro" id="IPR029070">
    <property type="entry name" value="Chitinase_insertion_sf"/>
</dbReference>
<dbReference type="EMBL" id="CP001843">
    <property type="protein sequence ID" value="AEF85885.1"/>
    <property type="molecule type" value="Genomic_DNA"/>
</dbReference>
<dbReference type="HOGENOM" id="CLU_037415_0_0_12"/>
<dbReference type="SUPFAM" id="SSF51445">
    <property type="entry name" value="(Trans)glycosidases"/>
    <property type="match status" value="1"/>
</dbReference>
<reference evidence="4 5" key="2">
    <citation type="journal article" date="2011" name="ISME J.">
        <title>RNA-seq reveals cooperative metabolic interactions between two termite-gut spirochete species in co-culture.</title>
        <authorList>
            <person name="Rosenthal A.Z."/>
            <person name="Matson E.G."/>
            <person name="Eldar A."/>
            <person name="Leadbetter J.R."/>
        </authorList>
    </citation>
    <scope>NUCLEOTIDE SEQUENCE [LARGE SCALE GENOMIC DNA]</scope>
    <source>
        <strain evidence="5">ATCC BAA-887 / DSM 12427 / ZAS-2</strain>
    </source>
</reference>
<dbReference type="InterPro" id="IPR011583">
    <property type="entry name" value="Chitinase_II/V-like_cat"/>
</dbReference>
<gene>
    <name evidence="4" type="ordered locus">TREPR_2911</name>
</gene>
<reference evidence="5" key="1">
    <citation type="submission" date="2009-12" db="EMBL/GenBank/DDBJ databases">
        <title>Complete sequence of Treponema primitia strain ZAS-2.</title>
        <authorList>
            <person name="Tetu S.G."/>
            <person name="Matson E."/>
            <person name="Ren Q."/>
            <person name="Seshadri R."/>
            <person name="Elbourne L."/>
            <person name="Hassan K.A."/>
            <person name="Durkin A."/>
            <person name="Radune D."/>
            <person name="Mohamoud Y."/>
            <person name="Shay R."/>
            <person name="Jin S."/>
            <person name="Zhang X."/>
            <person name="Lucey K."/>
            <person name="Ballor N.R."/>
            <person name="Ottesen E."/>
            <person name="Rosenthal R."/>
            <person name="Allen A."/>
            <person name="Leadbetter J.R."/>
            <person name="Paulsen I.T."/>
        </authorList>
    </citation>
    <scope>NUCLEOTIDE SEQUENCE [LARGE SCALE GENOMIC DNA]</scope>
    <source>
        <strain evidence="5">ATCC BAA-887 / DSM 12427 / ZAS-2</strain>
    </source>
</reference>
<dbReference type="Proteomes" id="UP000009223">
    <property type="component" value="Chromosome"/>
</dbReference>
<organism evidence="4 5">
    <name type="scientific">Treponema primitia (strain ATCC BAA-887 / DSM 12427 / ZAS-2)</name>
    <dbReference type="NCBI Taxonomy" id="545694"/>
    <lineage>
        <taxon>Bacteria</taxon>
        <taxon>Pseudomonadati</taxon>
        <taxon>Spirochaetota</taxon>
        <taxon>Spirochaetia</taxon>
        <taxon>Spirochaetales</taxon>
        <taxon>Treponemataceae</taxon>
        <taxon>Treponema</taxon>
    </lineage>
</organism>
<dbReference type="Gene3D" id="3.10.50.10">
    <property type="match status" value="1"/>
</dbReference>
<dbReference type="Gene3D" id="3.20.20.80">
    <property type="entry name" value="Glycosidases"/>
    <property type="match status" value="1"/>
</dbReference>
<evidence type="ECO:0000313" key="4">
    <source>
        <dbReference type="EMBL" id="AEF85885.1"/>
    </source>
</evidence>
<feature type="signal peptide" evidence="2">
    <location>
        <begin position="1"/>
        <end position="17"/>
    </location>
</feature>
<dbReference type="KEGG" id="tpi:TREPR_2911"/>